<dbReference type="Gene3D" id="3.40.50.1000">
    <property type="entry name" value="HAD superfamily/HAD-like"/>
    <property type="match status" value="1"/>
</dbReference>
<comment type="caution">
    <text evidence="5">The sequence shown here is derived from an EMBL/GenBank/DDBJ whole genome shotgun (WGS) entry which is preliminary data.</text>
</comment>
<dbReference type="Proteomes" id="UP000610124">
    <property type="component" value="Unassembled WGS sequence"/>
</dbReference>
<evidence type="ECO:0000313" key="4">
    <source>
        <dbReference type="EMBL" id="GGU69443.1"/>
    </source>
</evidence>
<reference evidence="5" key="3">
    <citation type="submission" date="2016-08" db="EMBL/GenBank/DDBJ databases">
        <title>Sequencing, Assembly and Comparative Genomics of S. aureofaciens ATCC 10762.</title>
        <authorList>
            <person name="Gradnigo J.S."/>
            <person name="Johnson N."/>
            <person name="Somerville G.A."/>
        </authorList>
    </citation>
    <scope>NUCLEOTIDE SEQUENCE [LARGE SCALE GENOMIC DNA]</scope>
    <source>
        <strain evidence="5">ATCC 10762</strain>
    </source>
</reference>
<dbReference type="GO" id="GO:0016787">
    <property type="term" value="F:hydrolase activity"/>
    <property type="evidence" value="ECO:0007669"/>
    <property type="project" value="UniProtKB-KW"/>
</dbReference>
<protein>
    <submittedName>
        <fullName evidence="4">Hydrolase</fullName>
    </submittedName>
</protein>
<dbReference type="InterPro" id="IPR051400">
    <property type="entry name" value="HAD-like_hydrolase"/>
</dbReference>
<dbReference type="OrthoDB" id="9810501at2"/>
<name>A0A1E7N2W0_KITAU</name>
<dbReference type="AlphaFoldDB" id="A0A1E7N2W0"/>
<evidence type="ECO:0000313" key="5">
    <source>
        <dbReference type="EMBL" id="OEV35031.1"/>
    </source>
</evidence>
<organism evidence="5 6">
    <name type="scientific">Kitasatospora aureofaciens</name>
    <name type="common">Streptomyces aureofaciens</name>
    <dbReference type="NCBI Taxonomy" id="1894"/>
    <lineage>
        <taxon>Bacteria</taxon>
        <taxon>Bacillati</taxon>
        <taxon>Actinomycetota</taxon>
        <taxon>Actinomycetes</taxon>
        <taxon>Kitasatosporales</taxon>
        <taxon>Streptomycetaceae</taxon>
        <taxon>Kitasatospora</taxon>
    </lineage>
</organism>
<accession>A0A1E7N2W0</accession>
<evidence type="ECO:0000256" key="3">
    <source>
        <dbReference type="ARBA" id="ARBA00022842"/>
    </source>
</evidence>
<reference evidence="4" key="1">
    <citation type="journal article" date="2014" name="Int. J. Syst. Evol. Microbiol.">
        <title>Complete genome sequence of Corynebacterium casei LMG S-19264T (=DSM 44701T), isolated from a smear-ripened cheese.</title>
        <authorList>
            <consortium name="US DOE Joint Genome Institute (JGI-PGF)"/>
            <person name="Walter F."/>
            <person name="Albersmeier A."/>
            <person name="Kalinowski J."/>
            <person name="Ruckert C."/>
        </authorList>
    </citation>
    <scope>NUCLEOTIDE SEQUENCE</scope>
    <source>
        <strain evidence="4">JCM 4434</strain>
    </source>
</reference>
<dbReference type="SFLD" id="SFLDG01129">
    <property type="entry name" value="C1.5:_HAD__Beta-PGM__Phosphata"/>
    <property type="match status" value="1"/>
</dbReference>
<dbReference type="InterPro" id="IPR023214">
    <property type="entry name" value="HAD_sf"/>
</dbReference>
<dbReference type="GO" id="GO:0044281">
    <property type="term" value="P:small molecule metabolic process"/>
    <property type="evidence" value="ECO:0007669"/>
    <property type="project" value="UniProtKB-ARBA"/>
</dbReference>
<gene>
    <name evidence="4" type="ORF">GCM10010502_20760</name>
    <name evidence="5" type="ORF">HS99_0034425</name>
</gene>
<keyword evidence="3" id="KW-0460">Magnesium</keyword>
<dbReference type="InterPro" id="IPR036412">
    <property type="entry name" value="HAD-like_sf"/>
</dbReference>
<reference evidence="5 6" key="2">
    <citation type="submission" date="2014-07" db="EMBL/GenBank/DDBJ databases">
        <authorList>
            <person name="Zhang J.E."/>
            <person name="Yang H."/>
            <person name="Guo J."/>
            <person name="Deng Z."/>
            <person name="Luo H."/>
            <person name="Luo M."/>
            <person name="Zhao B."/>
        </authorList>
    </citation>
    <scope>NUCLEOTIDE SEQUENCE [LARGE SCALE GENOMIC DNA]</scope>
    <source>
        <strain evidence="5">ATCC 10762</strain>
        <strain evidence="6">ATCC 10762 / DSM 40127 / CCM 3239 / JCM 4008 / LMG 5968 / NBRC 12843 / NCIMB 8234 / A-377</strain>
    </source>
</reference>
<dbReference type="NCBIfam" id="TIGR01549">
    <property type="entry name" value="HAD-SF-IA-v1"/>
    <property type="match status" value="1"/>
</dbReference>
<sequence length="242" mass="26367">MPIRGVLFDVDDTLFDYTGSEQAGILAHLRDVGLLERFPTPRAALTLWRDVMEYQYARYLARELTLRGQQIERTRQFLAHLGHGAEHLSDEQAAAWFAGYAAHRDAAWAAFPDAEPALRQLAPHYRLGIVSNSDTDHQRRKLGAIGLLDHLGDVLVCSDQHGEAKPAPGIFHAGCAALGLPPHEVAYVGDKYTVDAEGARNAGLHAFWLDRAATGAPAADGIHVLHLLTTLPHALATLTPVP</sequence>
<dbReference type="EMBL" id="BMUB01000004">
    <property type="protein sequence ID" value="GGU69443.1"/>
    <property type="molecule type" value="Genomic_DNA"/>
</dbReference>
<evidence type="ECO:0000256" key="1">
    <source>
        <dbReference type="ARBA" id="ARBA00001946"/>
    </source>
</evidence>
<dbReference type="Proteomes" id="UP000037395">
    <property type="component" value="Unassembled WGS sequence"/>
</dbReference>
<dbReference type="EMBL" id="JPRF03000040">
    <property type="protein sequence ID" value="OEV35031.1"/>
    <property type="molecule type" value="Genomic_DNA"/>
</dbReference>
<dbReference type="PANTHER" id="PTHR46470">
    <property type="entry name" value="N-ACYLNEURAMINATE-9-PHOSPHATASE"/>
    <property type="match status" value="1"/>
</dbReference>
<reference evidence="6" key="4">
    <citation type="submission" date="2016-08" db="EMBL/GenBank/DDBJ databases">
        <title>Sequencing, assembly and comparative genomics of S. aureofaciens ATCC 10762.</title>
        <authorList>
            <person name="Gradnigo J.S."/>
            <person name="Johnson N."/>
            <person name="Somerville G.A."/>
        </authorList>
    </citation>
    <scope>NUCLEOTIDE SEQUENCE [LARGE SCALE GENOMIC DNA]</scope>
    <source>
        <strain evidence="6">ATCC 10762 / DSM 40127 / CCM 3239 / JCM 4008 / LMG 5968 / NBRC 12843 / NCIMB 8234 / A-377</strain>
    </source>
</reference>
<accession>A0A8H9HM34</accession>
<dbReference type="InterPro" id="IPR006439">
    <property type="entry name" value="HAD-SF_hydro_IA"/>
</dbReference>
<dbReference type="GeneID" id="97485217"/>
<dbReference type="SFLD" id="SFLDS00003">
    <property type="entry name" value="Haloacid_Dehalogenase"/>
    <property type="match status" value="1"/>
</dbReference>
<comment type="cofactor">
    <cofactor evidence="1">
        <name>Mg(2+)</name>
        <dbReference type="ChEBI" id="CHEBI:18420"/>
    </cofactor>
</comment>
<proteinExistence type="predicted"/>
<dbReference type="PRINTS" id="PR00413">
    <property type="entry name" value="HADHALOGNASE"/>
</dbReference>
<dbReference type="RefSeq" id="WP_030552883.1">
    <property type="nucleotide sequence ID" value="NZ_BMUB01000004.1"/>
</dbReference>
<dbReference type="PANTHER" id="PTHR46470:SF4">
    <property type="entry name" value="5-AMINO-6-(5-PHOSPHO-D-RIBITYLAMINO)URACIL PHOSPHATASE YIGB"/>
    <property type="match status" value="1"/>
</dbReference>
<evidence type="ECO:0000256" key="2">
    <source>
        <dbReference type="ARBA" id="ARBA00022801"/>
    </source>
</evidence>
<dbReference type="SUPFAM" id="SSF56784">
    <property type="entry name" value="HAD-like"/>
    <property type="match status" value="1"/>
</dbReference>
<reference evidence="4" key="5">
    <citation type="submission" date="2020-09" db="EMBL/GenBank/DDBJ databases">
        <authorList>
            <person name="Sun Q."/>
            <person name="Ohkuma M."/>
        </authorList>
    </citation>
    <scope>NUCLEOTIDE SEQUENCE</scope>
    <source>
        <strain evidence="4">JCM 4434</strain>
    </source>
</reference>
<keyword evidence="6" id="KW-1185">Reference proteome</keyword>
<dbReference type="Gene3D" id="1.20.120.710">
    <property type="entry name" value="Haloacid dehalogenase hydrolase-like domain"/>
    <property type="match status" value="1"/>
</dbReference>
<keyword evidence="2 4" id="KW-0378">Hydrolase</keyword>
<dbReference type="Pfam" id="PF00702">
    <property type="entry name" value="Hydrolase"/>
    <property type="match status" value="1"/>
</dbReference>
<evidence type="ECO:0000313" key="6">
    <source>
        <dbReference type="Proteomes" id="UP000037395"/>
    </source>
</evidence>